<name>A0A1I5XYW5_9PSEU</name>
<dbReference type="RefSeq" id="WP_092532000.1">
    <property type="nucleotide sequence ID" value="NZ_FOWW01000006.1"/>
</dbReference>
<evidence type="ECO:0000313" key="3">
    <source>
        <dbReference type="EMBL" id="SFQ37143.1"/>
    </source>
</evidence>
<dbReference type="Pfam" id="PF01128">
    <property type="entry name" value="IspD"/>
    <property type="match status" value="1"/>
</dbReference>
<organism evidence="3 4">
    <name type="scientific">Amycolatopsis arida</name>
    <dbReference type="NCBI Taxonomy" id="587909"/>
    <lineage>
        <taxon>Bacteria</taxon>
        <taxon>Bacillati</taxon>
        <taxon>Actinomycetota</taxon>
        <taxon>Actinomycetes</taxon>
        <taxon>Pseudonocardiales</taxon>
        <taxon>Pseudonocardiaceae</taxon>
        <taxon>Amycolatopsis</taxon>
    </lineage>
</organism>
<protein>
    <submittedName>
        <fullName evidence="3">2-C-methyl-D-erythritol 4-phosphate cytidylyltransferase</fullName>
    </submittedName>
</protein>
<keyword evidence="4" id="KW-1185">Reference proteome</keyword>
<dbReference type="Gene3D" id="3.90.550.10">
    <property type="entry name" value="Spore Coat Polysaccharide Biosynthesis Protein SpsA, Chain A"/>
    <property type="match status" value="1"/>
</dbReference>
<dbReference type="STRING" id="587909.SAMN05421810_106334"/>
<proteinExistence type="predicted"/>
<accession>A0A1I5XYW5</accession>
<dbReference type="InterPro" id="IPR029044">
    <property type="entry name" value="Nucleotide-diphossugar_trans"/>
</dbReference>
<keyword evidence="2 3" id="KW-0548">Nucleotidyltransferase</keyword>
<dbReference type="InterPro" id="IPR034683">
    <property type="entry name" value="IspD/TarI"/>
</dbReference>
<dbReference type="EMBL" id="FOWW01000006">
    <property type="protein sequence ID" value="SFQ37143.1"/>
    <property type="molecule type" value="Genomic_DNA"/>
</dbReference>
<dbReference type="PANTHER" id="PTHR32125:SF4">
    <property type="entry name" value="2-C-METHYL-D-ERYTHRITOL 4-PHOSPHATE CYTIDYLYLTRANSFERASE, CHLOROPLASTIC"/>
    <property type="match status" value="1"/>
</dbReference>
<keyword evidence="1 3" id="KW-0808">Transferase</keyword>
<evidence type="ECO:0000256" key="1">
    <source>
        <dbReference type="ARBA" id="ARBA00022679"/>
    </source>
</evidence>
<dbReference type="InterPro" id="IPR050088">
    <property type="entry name" value="IspD/TarI_cytidylyltransf_bact"/>
</dbReference>
<gene>
    <name evidence="3" type="ORF">SAMN05421810_106334</name>
</gene>
<evidence type="ECO:0000313" key="4">
    <source>
        <dbReference type="Proteomes" id="UP000198727"/>
    </source>
</evidence>
<evidence type="ECO:0000256" key="2">
    <source>
        <dbReference type="ARBA" id="ARBA00022695"/>
    </source>
</evidence>
<dbReference type="GO" id="GO:0050518">
    <property type="term" value="F:2-C-methyl-D-erythritol 4-phosphate cytidylyltransferase activity"/>
    <property type="evidence" value="ECO:0007669"/>
    <property type="project" value="TreeGrafter"/>
</dbReference>
<dbReference type="OrthoDB" id="9802561at2"/>
<dbReference type="AlphaFoldDB" id="A0A1I5XYW5"/>
<dbReference type="CDD" id="cd02516">
    <property type="entry name" value="CDP-ME_synthetase"/>
    <property type="match status" value="1"/>
</dbReference>
<reference evidence="4" key="1">
    <citation type="submission" date="2016-10" db="EMBL/GenBank/DDBJ databases">
        <authorList>
            <person name="Varghese N."/>
            <person name="Submissions S."/>
        </authorList>
    </citation>
    <scope>NUCLEOTIDE SEQUENCE [LARGE SCALE GENOMIC DNA]</scope>
    <source>
        <strain evidence="4">CGMCC 4.5579</strain>
    </source>
</reference>
<dbReference type="PANTHER" id="PTHR32125">
    <property type="entry name" value="2-C-METHYL-D-ERYTHRITOL 4-PHOSPHATE CYTIDYLYLTRANSFERASE, CHLOROPLASTIC"/>
    <property type="match status" value="1"/>
</dbReference>
<dbReference type="Proteomes" id="UP000198727">
    <property type="component" value="Unassembled WGS sequence"/>
</dbReference>
<dbReference type="SUPFAM" id="SSF53448">
    <property type="entry name" value="Nucleotide-diphospho-sugar transferases"/>
    <property type="match status" value="1"/>
</dbReference>
<sequence>MLSGVPPASPTAAGVVLASGAGTRVGARRNKVYLPLAGRPLVAWSLAAFARAPDVGVLVLVIRPQDAELAAEVAGPGIEVVPGGATRQESELNALRQLAERIGAGAVDTVLLHDGARPLVSPRLVTSVLAAAREHGGAVPGLTADDLAAVDGTGSRLAGRPPGMLVRAQTPQGFSAAPLLAAYERAAREGFAGTDTASCVERFTDLTVRRVPGEPTNLKVTYAHDLAVAERVLAGRSVAAE</sequence>